<keyword evidence="2" id="KW-1185">Reference proteome</keyword>
<sequence length="52" mass="6033">MQSLLIKALTMINSKLLCRDPELLIQYELTVGKYPVVENLYGVMEMLETWNS</sequence>
<dbReference type="AlphaFoldDB" id="A0A919XNM6"/>
<reference evidence="1 2" key="1">
    <citation type="submission" date="2021-03" db="EMBL/GenBank/DDBJ databases">
        <title>Antimicrobial resistance genes in bacteria isolated from Japanese honey, and their potential for conferring macrolide and lincosamide resistance in the American foulbrood pathogen Paenibacillus larvae.</title>
        <authorList>
            <person name="Okamoto M."/>
            <person name="Kumagai M."/>
            <person name="Kanamori H."/>
            <person name="Takamatsu D."/>
        </authorList>
    </citation>
    <scope>NUCLEOTIDE SEQUENCE [LARGE SCALE GENOMIC DNA]</scope>
    <source>
        <strain evidence="1 2">J41TS12</strain>
    </source>
</reference>
<dbReference type="Proteomes" id="UP000681162">
    <property type="component" value="Unassembled WGS sequence"/>
</dbReference>
<proteinExistence type="predicted"/>
<gene>
    <name evidence="1" type="ORF">J41TS12_12230</name>
</gene>
<dbReference type="EMBL" id="BORR01000003">
    <property type="protein sequence ID" value="GIO36362.1"/>
    <property type="molecule type" value="Genomic_DNA"/>
</dbReference>
<evidence type="ECO:0000313" key="2">
    <source>
        <dbReference type="Proteomes" id="UP000681162"/>
    </source>
</evidence>
<name>A0A919XNM6_9BACL</name>
<protein>
    <submittedName>
        <fullName evidence="1">Uncharacterized protein</fullName>
    </submittedName>
</protein>
<evidence type="ECO:0000313" key="1">
    <source>
        <dbReference type="EMBL" id="GIO36362.1"/>
    </source>
</evidence>
<comment type="caution">
    <text evidence="1">The sequence shown here is derived from an EMBL/GenBank/DDBJ whole genome shotgun (WGS) entry which is preliminary data.</text>
</comment>
<accession>A0A919XNM6</accession>
<organism evidence="1 2">
    <name type="scientific">Paenibacillus antibioticophila</name>
    <dbReference type="NCBI Taxonomy" id="1274374"/>
    <lineage>
        <taxon>Bacteria</taxon>
        <taxon>Bacillati</taxon>
        <taxon>Bacillota</taxon>
        <taxon>Bacilli</taxon>
        <taxon>Bacillales</taxon>
        <taxon>Paenibacillaceae</taxon>
        <taxon>Paenibacillus</taxon>
    </lineage>
</organism>